<evidence type="ECO:0008006" key="8">
    <source>
        <dbReference type="Google" id="ProtNLM"/>
    </source>
</evidence>
<dbReference type="Proteomes" id="UP000260733">
    <property type="component" value="Unassembled WGS sequence"/>
</dbReference>
<sequence length="78" mass="8370">MQKRLISMVLALSMALTAMPLPALAQSAPPDTAKAARWAVESGLLPDMGEGAFTPGKRVTKVQVIRAWNRLKKLGLAK</sequence>
<reference evidence="3 5" key="1">
    <citation type="journal article" date="2017" name="Front. Microbiol.">
        <title>New Insights into the Diversity of the Genus Faecalibacterium.</title>
        <authorList>
            <person name="Benevides L."/>
            <person name="Burman S."/>
            <person name="Martin R."/>
            <person name="Robert V."/>
            <person name="Thomas M."/>
            <person name="Miquel S."/>
            <person name="Chain F."/>
            <person name="Sokol H."/>
            <person name="Bermudez-Humaran L.G."/>
            <person name="Morrison M."/>
            <person name="Langella P."/>
            <person name="Azevedo V.A."/>
            <person name="Chatel J.M."/>
            <person name="Soares S."/>
        </authorList>
    </citation>
    <scope>NUCLEOTIDE SEQUENCE [LARGE SCALE GENOMIC DNA]</scope>
    <source>
        <strain evidence="3 5">CNCM I 4573</strain>
    </source>
</reference>
<dbReference type="EMBL" id="WKQE01000010">
    <property type="protein sequence ID" value="MSC80776.1"/>
    <property type="molecule type" value="Genomic_DNA"/>
</dbReference>
<evidence type="ECO:0000313" key="7">
    <source>
        <dbReference type="Proteomes" id="UP000477010"/>
    </source>
</evidence>
<comment type="caution">
    <text evidence="3">The sequence shown here is derived from an EMBL/GenBank/DDBJ whole genome shotgun (WGS) entry which is preliminary data.</text>
</comment>
<name>A0A2A7A7T3_9FIRM</name>
<gene>
    <name evidence="3" type="ORF">CGS56_10285</name>
    <name evidence="4" type="ORF">DW855_05970</name>
    <name evidence="2" type="ORF">GKD85_08070</name>
</gene>
<organism evidence="3 5">
    <name type="scientific">Faecalibacterium prausnitzii</name>
    <dbReference type="NCBI Taxonomy" id="853"/>
    <lineage>
        <taxon>Bacteria</taxon>
        <taxon>Bacillati</taxon>
        <taxon>Bacillota</taxon>
        <taxon>Clostridia</taxon>
        <taxon>Eubacteriales</taxon>
        <taxon>Oscillospiraceae</taxon>
        <taxon>Faecalibacterium</taxon>
    </lineage>
</organism>
<dbReference type="GeneID" id="75068796"/>
<evidence type="ECO:0000313" key="4">
    <source>
        <dbReference type="EMBL" id="RGC19877.1"/>
    </source>
</evidence>
<proteinExistence type="predicted"/>
<dbReference type="EMBL" id="NMTW01000041">
    <property type="protein sequence ID" value="PDX75196.1"/>
    <property type="molecule type" value="Genomic_DNA"/>
</dbReference>
<keyword evidence="1" id="KW-0732">Signal</keyword>
<evidence type="ECO:0000313" key="6">
    <source>
        <dbReference type="Proteomes" id="UP000260733"/>
    </source>
</evidence>
<protein>
    <recommendedName>
        <fullName evidence="8">SLH domain-containing protein</fullName>
    </recommendedName>
</protein>
<evidence type="ECO:0000256" key="1">
    <source>
        <dbReference type="SAM" id="SignalP"/>
    </source>
</evidence>
<evidence type="ECO:0000313" key="2">
    <source>
        <dbReference type="EMBL" id="MSC80776.1"/>
    </source>
</evidence>
<dbReference type="AlphaFoldDB" id="A0A2A7A7T3"/>
<dbReference type="Proteomes" id="UP000220157">
    <property type="component" value="Unassembled WGS sequence"/>
</dbReference>
<reference evidence="3" key="2">
    <citation type="submission" date="2017-07" db="EMBL/GenBank/DDBJ databases">
        <authorList>
            <person name="Sun Z.S."/>
            <person name="Albrecht U."/>
            <person name="Echele G."/>
            <person name="Lee C.C."/>
        </authorList>
    </citation>
    <scope>NUCLEOTIDE SEQUENCE</scope>
    <source>
        <strain evidence="3">CNCM I 4573</strain>
    </source>
</reference>
<evidence type="ECO:0000313" key="3">
    <source>
        <dbReference type="EMBL" id="PDX75196.1"/>
    </source>
</evidence>
<feature type="signal peptide" evidence="1">
    <location>
        <begin position="1"/>
        <end position="25"/>
    </location>
</feature>
<reference evidence="2 7" key="4">
    <citation type="journal article" date="2019" name="Nat. Med.">
        <title>A library of human gut bacterial isolates paired with longitudinal multiomics data enables mechanistic microbiome research.</title>
        <authorList>
            <person name="Poyet M."/>
            <person name="Groussin M."/>
            <person name="Gibbons S.M."/>
            <person name="Avila-Pacheco J."/>
            <person name="Jiang X."/>
            <person name="Kearney S.M."/>
            <person name="Perrotta A.R."/>
            <person name="Berdy B."/>
            <person name="Zhao S."/>
            <person name="Lieberman T.D."/>
            <person name="Swanson P.K."/>
            <person name="Smith M."/>
            <person name="Roesemann S."/>
            <person name="Alexander J.E."/>
            <person name="Rich S.A."/>
            <person name="Livny J."/>
            <person name="Vlamakis H."/>
            <person name="Clish C."/>
            <person name="Bullock K."/>
            <person name="Deik A."/>
            <person name="Scott J."/>
            <person name="Pierce K.A."/>
            <person name="Xavier R.J."/>
            <person name="Alm E.J."/>
        </authorList>
    </citation>
    <scope>NUCLEOTIDE SEQUENCE [LARGE SCALE GENOMIC DNA]</scope>
    <source>
        <strain evidence="2 7">BIOML-B9</strain>
    </source>
</reference>
<dbReference type="Proteomes" id="UP000477010">
    <property type="component" value="Unassembled WGS sequence"/>
</dbReference>
<dbReference type="EMBL" id="QVFB01000007">
    <property type="protein sequence ID" value="RGC19877.1"/>
    <property type="molecule type" value="Genomic_DNA"/>
</dbReference>
<reference evidence="4 6" key="3">
    <citation type="submission" date="2018-08" db="EMBL/GenBank/DDBJ databases">
        <title>A genome reference for cultivated species of the human gut microbiota.</title>
        <authorList>
            <person name="Zou Y."/>
            <person name="Xue W."/>
            <person name="Luo G."/>
        </authorList>
    </citation>
    <scope>NUCLEOTIDE SEQUENCE [LARGE SCALE GENOMIC DNA]</scope>
    <source>
        <strain evidence="4 6">AM37-13AC</strain>
    </source>
</reference>
<evidence type="ECO:0000313" key="5">
    <source>
        <dbReference type="Proteomes" id="UP000220157"/>
    </source>
</evidence>
<dbReference type="RefSeq" id="WP_005925364.1">
    <property type="nucleotide sequence ID" value="NZ_CABKNH010000001.1"/>
</dbReference>
<feature type="chain" id="PRO_5036036087" description="SLH domain-containing protein" evidence="1">
    <location>
        <begin position="26"/>
        <end position="78"/>
    </location>
</feature>
<accession>A0A2A7A7T3</accession>